<organism evidence="10">
    <name type="scientific">hydrothermal vent metagenome</name>
    <dbReference type="NCBI Taxonomy" id="652676"/>
    <lineage>
        <taxon>unclassified sequences</taxon>
        <taxon>metagenomes</taxon>
        <taxon>ecological metagenomes</taxon>
    </lineage>
</organism>
<name>A0A3B0SKK9_9ZZZZ</name>
<keyword evidence="7 8" id="KW-0472">Membrane</keyword>
<feature type="transmembrane region" description="Helical" evidence="8">
    <location>
        <begin position="44"/>
        <end position="65"/>
    </location>
</feature>
<keyword evidence="3" id="KW-1003">Cell membrane</keyword>
<dbReference type="Pfam" id="PF04290">
    <property type="entry name" value="DctQ"/>
    <property type="match status" value="1"/>
</dbReference>
<evidence type="ECO:0000313" key="10">
    <source>
        <dbReference type="EMBL" id="VAV95435.1"/>
    </source>
</evidence>
<keyword evidence="5 8" id="KW-0812">Transmembrane</keyword>
<keyword evidence="6 8" id="KW-1133">Transmembrane helix</keyword>
<dbReference type="InterPro" id="IPR055348">
    <property type="entry name" value="DctQ"/>
</dbReference>
<evidence type="ECO:0000256" key="3">
    <source>
        <dbReference type="ARBA" id="ARBA00022475"/>
    </source>
</evidence>
<dbReference type="EMBL" id="UOEC01000128">
    <property type="protein sequence ID" value="VAV95435.1"/>
    <property type="molecule type" value="Genomic_DNA"/>
</dbReference>
<feature type="domain" description="Tripartite ATP-independent periplasmic transporters DctQ component" evidence="9">
    <location>
        <begin position="60"/>
        <end position="190"/>
    </location>
</feature>
<evidence type="ECO:0000256" key="7">
    <source>
        <dbReference type="ARBA" id="ARBA00023136"/>
    </source>
</evidence>
<protein>
    <submittedName>
        <fullName evidence="10">TRAP-type C4-dicarboxylate transport system, large permease component</fullName>
    </submittedName>
</protein>
<evidence type="ECO:0000259" key="9">
    <source>
        <dbReference type="Pfam" id="PF04290"/>
    </source>
</evidence>
<dbReference type="GO" id="GO:0005886">
    <property type="term" value="C:plasma membrane"/>
    <property type="evidence" value="ECO:0007669"/>
    <property type="project" value="UniProtKB-SubCell"/>
</dbReference>
<dbReference type="PANTHER" id="PTHR35011">
    <property type="entry name" value="2,3-DIKETO-L-GULONATE TRAP TRANSPORTER SMALL PERMEASE PROTEIN YIAM"/>
    <property type="match status" value="1"/>
</dbReference>
<sequence>MAENLENLDISDEMIAERRTGDPGDLPDDMKPWMAITITWIDTIGLWTGRLICVLLVPVMLAMVYEVVARKLFIAPTDWAFDVSRMLVGAMFMLGAGYALMRGVHIRADFLYRTFEVKTQAKIDAFLYLLFFFPGMLFFFLISFEYTWTAWVRWELSMDTAWMAPLAPARTAMPLGAFFLLLQGVSELLKCVYAIKHNRWP</sequence>
<feature type="transmembrane region" description="Helical" evidence="8">
    <location>
        <begin position="171"/>
        <end position="195"/>
    </location>
</feature>
<reference evidence="10" key="1">
    <citation type="submission" date="2018-06" db="EMBL/GenBank/DDBJ databases">
        <authorList>
            <person name="Zhirakovskaya E."/>
        </authorList>
    </citation>
    <scope>NUCLEOTIDE SEQUENCE</scope>
</reference>
<feature type="transmembrane region" description="Helical" evidence="8">
    <location>
        <begin position="125"/>
        <end position="151"/>
    </location>
</feature>
<evidence type="ECO:0000256" key="8">
    <source>
        <dbReference type="SAM" id="Phobius"/>
    </source>
</evidence>
<evidence type="ECO:0000256" key="6">
    <source>
        <dbReference type="ARBA" id="ARBA00022989"/>
    </source>
</evidence>
<evidence type="ECO:0000256" key="4">
    <source>
        <dbReference type="ARBA" id="ARBA00022519"/>
    </source>
</evidence>
<accession>A0A3B0SKK9</accession>
<proteinExistence type="predicted"/>
<gene>
    <name evidence="10" type="ORF">MNBD_ALPHA08-1445</name>
</gene>
<dbReference type="PANTHER" id="PTHR35011:SF4">
    <property type="entry name" value="SLL1102 PROTEIN"/>
    <property type="match status" value="1"/>
</dbReference>
<evidence type="ECO:0000256" key="2">
    <source>
        <dbReference type="ARBA" id="ARBA00022448"/>
    </source>
</evidence>
<dbReference type="InterPro" id="IPR007387">
    <property type="entry name" value="TRAP_DctQ"/>
</dbReference>
<keyword evidence="4" id="KW-0997">Cell inner membrane</keyword>
<evidence type="ECO:0000256" key="5">
    <source>
        <dbReference type="ARBA" id="ARBA00022692"/>
    </source>
</evidence>
<evidence type="ECO:0000256" key="1">
    <source>
        <dbReference type="ARBA" id="ARBA00004429"/>
    </source>
</evidence>
<keyword evidence="2" id="KW-0813">Transport</keyword>
<comment type="subcellular location">
    <subcellularLocation>
        <location evidence="1">Cell inner membrane</location>
        <topology evidence="1">Multi-pass membrane protein</topology>
    </subcellularLocation>
</comment>
<dbReference type="AlphaFoldDB" id="A0A3B0SKK9"/>
<feature type="transmembrane region" description="Helical" evidence="8">
    <location>
        <begin position="85"/>
        <end position="104"/>
    </location>
</feature>